<dbReference type="CDD" id="cd05233">
    <property type="entry name" value="SDR_c"/>
    <property type="match status" value="1"/>
</dbReference>
<dbReference type="EMBL" id="CP010519">
    <property type="protein sequence ID" value="AJE87344.1"/>
    <property type="molecule type" value="Genomic_DNA"/>
</dbReference>
<dbReference type="KEGG" id="sals:SLNWT_6968"/>
<protein>
    <submittedName>
        <fullName evidence="3">Oxidoreductase</fullName>
    </submittedName>
</protein>
<dbReference type="PRINTS" id="PR00081">
    <property type="entry name" value="GDHRDH"/>
</dbReference>
<dbReference type="FunFam" id="3.40.50.720:FF:000084">
    <property type="entry name" value="Short-chain dehydrogenase reductase"/>
    <property type="match status" value="1"/>
</dbReference>
<dbReference type="NCBIfam" id="NF005559">
    <property type="entry name" value="PRK07231.1"/>
    <property type="match status" value="1"/>
</dbReference>
<evidence type="ECO:0000256" key="1">
    <source>
        <dbReference type="ARBA" id="ARBA00006484"/>
    </source>
</evidence>
<evidence type="ECO:0000256" key="2">
    <source>
        <dbReference type="ARBA" id="ARBA00023002"/>
    </source>
</evidence>
<dbReference type="AlphaFoldDB" id="A0A0B5EZV5"/>
<dbReference type="Pfam" id="PF13561">
    <property type="entry name" value="adh_short_C2"/>
    <property type="match status" value="1"/>
</dbReference>
<dbReference type="SUPFAM" id="SSF51735">
    <property type="entry name" value="NAD(P)-binding Rossmann-fold domains"/>
    <property type="match status" value="1"/>
</dbReference>
<dbReference type="GO" id="GO:0016491">
    <property type="term" value="F:oxidoreductase activity"/>
    <property type="evidence" value="ECO:0007669"/>
    <property type="project" value="UniProtKB-KW"/>
</dbReference>
<gene>
    <name evidence="3" type="ORF">SLNWT_6968</name>
</gene>
<dbReference type="PRINTS" id="PR00080">
    <property type="entry name" value="SDRFAMILY"/>
</dbReference>
<dbReference type="InterPro" id="IPR002347">
    <property type="entry name" value="SDR_fam"/>
</dbReference>
<sequence>MTRLDGYGVLVTGAGQGIGEAVARRCARLGARVLVTDLAPERARRVAGLIGDEGGRAEAAACDVRDPEAVAAAVGRAVEAFGGLDVLVNNAYAAHPDPARFEEYEDGPWLEDFDVIVNGAFRCCRAAMPHLAAAGGRGAVVNIGSVNAQRHFGGHAYSAAKAALGSLTRTLAVENAPRGVRVNLVEPGTIRTSVWDSRPGALELAARSYPLGRVGEPGDVAAAVTFLASADAAWITGVTLPVDGGLLVSNMGLTRDLGGIPEPDSGAPGGS</sequence>
<organism evidence="3 4">
    <name type="scientific">Streptomyces albus (strain ATCC 21838 / DSM 41398 / FERM P-419 / JCM 4703 / NBRC 107858)</name>
    <dbReference type="NCBI Taxonomy" id="1081613"/>
    <lineage>
        <taxon>Bacteria</taxon>
        <taxon>Bacillati</taxon>
        <taxon>Actinomycetota</taxon>
        <taxon>Actinomycetes</taxon>
        <taxon>Kitasatosporales</taxon>
        <taxon>Streptomycetaceae</taxon>
        <taxon>Streptomyces</taxon>
    </lineage>
</organism>
<dbReference type="PANTHER" id="PTHR24321:SF14">
    <property type="entry name" value="SHORT-CHAIN TYPE DEHYDROGENASE_REDUCTASE BLR2146-RELATED"/>
    <property type="match status" value="1"/>
</dbReference>
<comment type="similarity">
    <text evidence="1">Belongs to the short-chain dehydrogenases/reductases (SDR) family.</text>
</comment>
<dbReference type="Gene3D" id="3.40.50.720">
    <property type="entry name" value="NAD(P)-binding Rossmann-like Domain"/>
    <property type="match status" value="1"/>
</dbReference>
<keyword evidence="2" id="KW-0560">Oxidoreductase</keyword>
<proteinExistence type="inferred from homology"/>
<keyword evidence="4" id="KW-1185">Reference proteome</keyword>
<reference evidence="3 4" key="1">
    <citation type="submission" date="2015-01" db="EMBL/GenBank/DDBJ databases">
        <title>Enhanced salinomycin production by adjusting the supply of polyketide extender units in Streptomyce albus DSM 41398.</title>
        <authorList>
            <person name="Lu C."/>
        </authorList>
    </citation>
    <scope>NUCLEOTIDE SEQUENCE [LARGE SCALE GENOMIC DNA]</scope>
    <source>
        <strain evidence="4">ATCC 21838 / DSM 41398 / FERM P-419 / JCM 4703 / NBRC 107858</strain>
    </source>
</reference>
<dbReference type="InterPro" id="IPR036291">
    <property type="entry name" value="NAD(P)-bd_dom_sf"/>
</dbReference>
<evidence type="ECO:0000313" key="3">
    <source>
        <dbReference type="EMBL" id="AJE87344.1"/>
    </source>
</evidence>
<dbReference type="PANTHER" id="PTHR24321">
    <property type="entry name" value="DEHYDROGENASES, SHORT CHAIN"/>
    <property type="match status" value="1"/>
</dbReference>
<dbReference type="Proteomes" id="UP000031523">
    <property type="component" value="Chromosome"/>
</dbReference>
<accession>A0A0B5EZV5</accession>
<evidence type="ECO:0000313" key="4">
    <source>
        <dbReference type="Proteomes" id="UP000031523"/>
    </source>
</evidence>
<name>A0A0B5EZV5_STRA4</name>